<feature type="transmembrane region" description="Helical" evidence="1">
    <location>
        <begin position="253"/>
        <end position="274"/>
    </location>
</feature>
<dbReference type="OrthoDB" id="9816138at2"/>
<feature type="transmembrane region" description="Helical" evidence="1">
    <location>
        <begin position="183"/>
        <end position="201"/>
    </location>
</feature>
<keyword evidence="1" id="KW-1133">Transmembrane helix</keyword>
<dbReference type="EMBL" id="SSTM01000005">
    <property type="protein sequence ID" value="TJW09924.1"/>
    <property type="molecule type" value="Genomic_DNA"/>
</dbReference>
<feature type="transmembrane region" description="Helical" evidence="1">
    <location>
        <begin position="145"/>
        <end position="163"/>
    </location>
</feature>
<protein>
    <submittedName>
        <fullName evidence="2">Uncharacterized protein</fullName>
    </submittedName>
</protein>
<comment type="caution">
    <text evidence="2">The sequence shown here is derived from an EMBL/GenBank/DDBJ whole genome shotgun (WGS) entry which is preliminary data.</text>
</comment>
<feature type="transmembrane region" description="Helical" evidence="1">
    <location>
        <begin position="208"/>
        <end position="233"/>
    </location>
</feature>
<evidence type="ECO:0000256" key="1">
    <source>
        <dbReference type="SAM" id="Phobius"/>
    </source>
</evidence>
<dbReference type="PROSITE" id="PS51257">
    <property type="entry name" value="PROKAR_LIPOPROTEIN"/>
    <property type="match status" value="1"/>
</dbReference>
<organism evidence="2 3">
    <name type="scientific">Parvibacter caecicola</name>
    <dbReference type="NCBI Taxonomy" id="747645"/>
    <lineage>
        <taxon>Bacteria</taxon>
        <taxon>Bacillati</taxon>
        <taxon>Actinomycetota</taxon>
        <taxon>Coriobacteriia</taxon>
        <taxon>Coriobacteriales</taxon>
        <taxon>Coriobacteriaceae</taxon>
        <taxon>Parvibacter</taxon>
    </lineage>
</organism>
<feature type="transmembrane region" description="Helical" evidence="1">
    <location>
        <begin position="59"/>
        <end position="86"/>
    </location>
</feature>
<reference evidence="2 3" key="1">
    <citation type="submission" date="2019-04" db="EMBL/GenBank/DDBJ databases">
        <title>Microbes associate with the intestines of laboratory mice.</title>
        <authorList>
            <person name="Navarre W."/>
            <person name="Wong E."/>
            <person name="Huang K.C."/>
            <person name="Tropini C."/>
            <person name="Ng K."/>
            <person name="Yu B."/>
        </authorList>
    </citation>
    <scope>NUCLEOTIDE SEQUENCE [LARGE SCALE GENOMIC DNA]</scope>
    <source>
        <strain evidence="2 3">NM48_B13</strain>
    </source>
</reference>
<name>A0A4T9T6G7_9ACTN</name>
<keyword evidence="3" id="KW-1185">Reference proteome</keyword>
<dbReference type="Proteomes" id="UP000309454">
    <property type="component" value="Unassembled WGS sequence"/>
</dbReference>
<evidence type="ECO:0000313" key="2">
    <source>
        <dbReference type="EMBL" id="TJW09924.1"/>
    </source>
</evidence>
<keyword evidence="1" id="KW-0472">Membrane</keyword>
<feature type="transmembrane region" description="Helical" evidence="1">
    <location>
        <begin position="120"/>
        <end position="138"/>
    </location>
</feature>
<feature type="transmembrane region" description="Helical" evidence="1">
    <location>
        <begin position="12"/>
        <end position="39"/>
    </location>
</feature>
<proteinExistence type="predicted"/>
<evidence type="ECO:0000313" key="3">
    <source>
        <dbReference type="Proteomes" id="UP000309454"/>
    </source>
</evidence>
<sequence length="281" mass="29391">MLGKLIAYEFRGLWRPVLIVLLIMAVAGVAGTLSCNAIEVVSDYYGGLKVGASDVAGDVAIALVLFTLFSGFVVWAGVIALFIVVVSRFYRTMFTDQGYLTLTLPVSTAALVLAKYLVAFILMLAGVVLAIAVYSAMLTTIMGEYGPSATTVILAMLGGSFGFFNDAEPVAAVAGTVNTVISIGYQLGLAWLALALGAWWAKRHKMAAAVGIFLGVGWLVSLAFSIADVIALTTGGYSYGWGMANLATGAVSVVRMVSFILAAVGCVALSVFVVRRKVDLS</sequence>
<dbReference type="AlphaFoldDB" id="A0A4T9T6G7"/>
<keyword evidence="1" id="KW-0812">Transmembrane</keyword>
<gene>
    <name evidence="2" type="ORF">E5982_07535</name>
</gene>
<dbReference type="RefSeq" id="WP_136845992.1">
    <property type="nucleotide sequence ID" value="NZ_SSTM01000005.1"/>
</dbReference>
<accession>A0A4T9T6G7</accession>
<feature type="transmembrane region" description="Helical" evidence="1">
    <location>
        <begin position="98"/>
        <end position="114"/>
    </location>
</feature>